<evidence type="ECO:0000259" key="1">
    <source>
        <dbReference type="Pfam" id="PF13223"/>
    </source>
</evidence>
<protein>
    <recommendedName>
        <fullName evidence="1">DUF4031 domain-containing protein</fullName>
    </recommendedName>
</protein>
<evidence type="ECO:0000313" key="3">
    <source>
        <dbReference type="Proteomes" id="UP001234354"/>
    </source>
</evidence>
<proteinExistence type="predicted"/>
<dbReference type="Pfam" id="PF13223">
    <property type="entry name" value="DUF4031"/>
    <property type="match status" value="1"/>
</dbReference>
<reference evidence="2" key="1">
    <citation type="submission" date="2023-07" db="EMBL/GenBank/DDBJ databases">
        <title>Functional and genomic diversity of the sorghum phyllosphere microbiome.</title>
        <authorList>
            <person name="Shade A."/>
        </authorList>
    </citation>
    <scope>NUCLEOTIDE SEQUENCE</scope>
    <source>
        <strain evidence="2">SORGH_AS_0908</strain>
    </source>
</reference>
<name>A0AAW8GDL9_9GAMM</name>
<dbReference type="InterPro" id="IPR025109">
    <property type="entry name" value="DUF4031"/>
</dbReference>
<sequence length="115" mass="12528">MPRAAAAKPAPAIPMPGYAVPMSVYVDDAVWPWRGRRWAHLMADSLDELHAFAARLGMPRRSFQDKTSGAHYDIDADTRALALALGAMAISRHRDRAQVRAVIARAKAQGRGLAP</sequence>
<comment type="caution">
    <text evidence="2">The sequence shown here is derived from an EMBL/GenBank/DDBJ whole genome shotgun (WGS) entry which is preliminary data.</text>
</comment>
<feature type="domain" description="DUF4031" evidence="1">
    <location>
        <begin position="24"/>
        <end position="100"/>
    </location>
</feature>
<dbReference type="Proteomes" id="UP001234354">
    <property type="component" value="Unassembled WGS sequence"/>
</dbReference>
<dbReference type="AlphaFoldDB" id="A0AAW8GDL9"/>
<accession>A0AAW8GDL9</accession>
<evidence type="ECO:0000313" key="2">
    <source>
        <dbReference type="EMBL" id="MDQ1120422.1"/>
    </source>
</evidence>
<organism evidence="2 3">
    <name type="scientific">Pseudoxanthomonas winnipegensis</name>
    <dbReference type="NCBI Taxonomy" id="2480810"/>
    <lineage>
        <taxon>Bacteria</taxon>
        <taxon>Pseudomonadati</taxon>
        <taxon>Pseudomonadota</taxon>
        <taxon>Gammaproteobacteria</taxon>
        <taxon>Lysobacterales</taxon>
        <taxon>Lysobacteraceae</taxon>
        <taxon>Pseudoxanthomonas</taxon>
    </lineage>
</organism>
<dbReference type="EMBL" id="JAUTBB010000001">
    <property type="protein sequence ID" value="MDQ1120422.1"/>
    <property type="molecule type" value="Genomic_DNA"/>
</dbReference>
<gene>
    <name evidence="2" type="ORF">QE383_002730</name>
</gene>